<keyword evidence="2" id="KW-1185">Reference proteome</keyword>
<dbReference type="AlphaFoldDB" id="A0A8J2BPU0"/>
<gene>
    <name evidence="1" type="ORF">MPNT_80081</name>
</gene>
<dbReference type="Proteomes" id="UP000663859">
    <property type="component" value="Unassembled WGS sequence"/>
</dbReference>
<protein>
    <submittedName>
        <fullName evidence="1">Uncharacterized protein</fullName>
    </submittedName>
</protein>
<evidence type="ECO:0000313" key="1">
    <source>
        <dbReference type="EMBL" id="CAF0705042.1"/>
    </source>
</evidence>
<dbReference type="EMBL" id="CAJNOB010000070">
    <property type="protein sequence ID" value="CAF0705042.1"/>
    <property type="molecule type" value="Genomic_DNA"/>
</dbReference>
<sequence length="57" mass="6286">MDPAIANLCSLLPLLFLLLSVDFGVVFFVFPSNGNKKGVVELDFLENIVRGVWAECD</sequence>
<comment type="caution">
    <text evidence="1">The sequence shown here is derived from an EMBL/GenBank/DDBJ whole genome shotgun (WGS) entry which is preliminary data.</text>
</comment>
<evidence type="ECO:0000313" key="2">
    <source>
        <dbReference type="Proteomes" id="UP000663859"/>
    </source>
</evidence>
<name>A0A8J2BPU0_9BACT</name>
<accession>A0A8J2BPU0</accession>
<proteinExistence type="predicted"/>
<organism evidence="1 2">
    <name type="scientific">Candidatus Methylacidithermus pantelleriae</name>
    <dbReference type="NCBI Taxonomy" id="2744239"/>
    <lineage>
        <taxon>Bacteria</taxon>
        <taxon>Pseudomonadati</taxon>
        <taxon>Verrucomicrobiota</taxon>
        <taxon>Methylacidiphilae</taxon>
        <taxon>Methylacidiphilales</taxon>
        <taxon>Methylacidiphilaceae</taxon>
        <taxon>Candidatus Methylacidithermus</taxon>
    </lineage>
</organism>
<reference evidence="1" key="1">
    <citation type="submission" date="2021-02" db="EMBL/GenBank/DDBJ databases">
        <authorList>
            <person name="Cremers G."/>
            <person name="Picone N."/>
        </authorList>
    </citation>
    <scope>NUCLEOTIDE SEQUENCE</scope>
    <source>
        <strain evidence="1">PQ17</strain>
    </source>
</reference>